<reference evidence="4" key="2">
    <citation type="submission" date="2015-08" db="EMBL/GenBank/DDBJ databases">
        <title>Draft Genome Sequence of a Heterotrophic Facultative Anaerobic Bacterium Ardenticatena maritima Strain 110S.</title>
        <authorList>
            <person name="Kawaichi S."/>
            <person name="Yoshida T."/>
            <person name="Sako Y."/>
            <person name="Nakamura R."/>
        </authorList>
    </citation>
    <scope>NUCLEOTIDE SEQUENCE [LARGE SCALE GENOMIC DNA]</scope>
    <source>
        <strain evidence="4">110S</strain>
    </source>
</reference>
<evidence type="ECO:0000313" key="4">
    <source>
        <dbReference type="Proteomes" id="UP000037784"/>
    </source>
</evidence>
<proteinExistence type="predicted"/>
<gene>
    <name evidence="3" type="ORF">ARMA_2740</name>
</gene>
<feature type="region of interest" description="Disordered" evidence="1">
    <location>
        <begin position="1"/>
        <end position="20"/>
    </location>
</feature>
<evidence type="ECO:0000313" key="3">
    <source>
        <dbReference type="EMBL" id="GAP64317.1"/>
    </source>
</evidence>
<keyword evidence="4" id="KW-1185">Reference proteome</keyword>
<dbReference type="EMBL" id="BBZA01000242">
    <property type="protein sequence ID" value="GAP64317.1"/>
    <property type="molecule type" value="Genomic_DNA"/>
</dbReference>
<comment type="caution">
    <text evidence="3">The sequence shown here is derived from an EMBL/GenBank/DDBJ whole genome shotgun (WGS) entry which is preliminary data.</text>
</comment>
<sequence length="56" mass="6563">MARKQGRRRARTQSVSTQPSTRIEMDYTHVKHDLTRIAILSALIFGGQVVLWFFMR</sequence>
<keyword evidence="2" id="KW-0472">Membrane</keyword>
<organism evidence="3 4">
    <name type="scientific">Ardenticatena maritima</name>
    <dbReference type="NCBI Taxonomy" id="872965"/>
    <lineage>
        <taxon>Bacteria</taxon>
        <taxon>Bacillati</taxon>
        <taxon>Chloroflexota</taxon>
        <taxon>Ardenticatenia</taxon>
        <taxon>Ardenticatenales</taxon>
        <taxon>Ardenticatenaceae</taxon>
        <taxon>Ardenticatena</taxon>
    </lineage>
</organism>
<name>A0A0M9UDT7_9CHLR</name>
<dbReference type="RefSeq" id="WP_160317041.1">
    <property type="nucleotide sequence ID" value="NZ_BBZA01000242.1"/>
</dbReference>
<feature type="compositionally biased region" description="Basic residues" evidence="1">
    <location>
        <begin position="1"/>
        <end position="11"/>
    </location>
</feature>
<reference evidence="3 4" key="1">
    <citation type="journal article" date="2015" name="Genome Announc.">
        <title>Draft Genome Sequence of a Heterotrophic Facultative Anaerobic Thermophilic Bacterium, Ardenticatena maritima Strain 110ST.</title>
        <authorList>
            <person name="Kawaichi S."/>
            <person name="Yoshida T."/>
            <person name="Sako Y."/>
            <person name="Nakamura R."/>
        </authorList>
    </citation>
    <scope>NUCLEOTIDE SEQUENCE [LARGE SCALE GENOMIC DNA]</scope>
    <source>
        <strain evidence="3 4">110S</strain>
    </source>
</reference>
<keyword evidence="2" id="KW-1133">Transmembrane helix</keyword>
<dbReference type="AlphaFoldDB" id="A0A0M9UDT7"/>
<dbReference type="Proteomes" id="UP000037784">
    <property type="component" value="Unassembled WGS sequence"/>
</dbReference>
<feature type="transmembrane region" description="Helical" evidence="2">
    <location>
        <begin position="37"/>
        <end position="55"/>
    </location>
</feature>
<protein>
    <submittedName>
        <fullName evidence="3">Uncharacterized protein</fullName>
    </submittedName>
</protein>
<dbReference type="InParanoid" id="A0A0M9UDT7"/>
<keyword evidence="2" id="KW-0812">Transmembrane</keyword>
<evidence type="ECO:0000256" key="2">
    <source>
        <dbReference type="SAM" id="Phobius"/>
    </source>
</evidence>
<evidence type="ECO:0000256" key="1">
    <source>
        <dbReference type="SAM" id="MobiDB-lite"/>
    </source>
</evidence>
<accession>A0A0M9UDT7</accession>